<protein>
    <recommendedName>
        <fullName evidence="6">Aminotransferase</fullName>
        <ecNumber evidence="6">2.6.1.-</ecNumber>
    </recommendedName>
</protein>
<dbReference type="InterPro" id="IPR015421">
    <property type="entry name" value="PyrdxlP-dep_Trfase_major"/>
</dbReference>
<dbReference type="CDD" id="cd00609">
    <property type="entry name" value="AAT_like"/>
    <property type="match status" value="1"/>
</dbReference>
<dbReference type="Pfam" id="PF00155">
    <property type="entry name" value="Aminotran_1_2"/>
    <property type="match status" value="1"/>
</dbReference>
<dbReference type="InterPro" id="IPR004838">
    <property type="entry name" value="NHTrfase_class1_PyrdxlP-BS"/>
</dbReference>
<dbReference type="GO" id="GO:0008483">
    <property type="term" value="F:transaminase activity"/>
    <property type="evidence" value="ECO:0007669"/>
    <property type="project" value="UniProtKB-KW"/>
</dbReference>
<comment type="cofactor">
    <cofactor evidence="1 6">
        <name>pyridoxal 5'-phosphate</name>
        <dbReference type="ChEBI" id="CHEBI:597326"/>
    </cofactor>
</comment>
<accession>A0A6P1MM42</accession>
<feature type="domain" description="Aminotransferase class I/classII large" evidence="7">
    <location>
        <begin position="31"/>
        <end position="342"/>
    </location>
</feature>
<evidence type="ECO:0000256" key="2">
    <source>
        <dbReference type="ARBA" id="ARBA00007441"/>
    </source>
</evidence>
<keyword evidence="9" id="KW-1185">Reference proteome</keyword>
<keyword evidence="3 6" id="KW-0032">Aminotransferase</keyword>
<dbReference type="InterPro" id="IPR015424">
    <property type="entry name" value="PyrdxlP-dep_Trfase"/>
</dbReference>
<dbReference type="AlphaFoldDB" id="A0A6P1MM42"/>
<dbReference type="EC" id="2.6.1.-" evidence="6"/>
<proteinExistence type="inferred from homology"/>
<dbReference type="Gene3D" id="3.40.640.10">
    <property type="entry name" value="Type I PLP-dependent aspartate aminotransferase-like (Major domain)"/>
    <property type="match status" value="1"/>
</dbReference>
<dbReference type="InterPro" id="IPR004839">
    <property type="entry name" value="Aminotransferase_I/II_large"/>
</dbReference>
<sequence>MKLSKKVQAMQFSPIRKFNVYAIEAKAKGKKVYHLNIGQPDIKTPKAFMEAVKNFDSEVLAYAESGGLVQLQDAIANYFNRFGMSIERKDVLITNGGSEALSMIYTCLLDYGDEVLVPEPFYTNYQTFISAAGGNVVPVTTNAEEGYRYAFADRIEKVITDKTRAISLVNPGNPTGTILTRDEMRVIADVAKKHDLWIIADEVYREFAYDGREMTSFGQMEDIKERVIIVDSVSKRFSACGARIGCIVSKNEELMSNAMKLAQGRLCCPTLDMIGATALYQLDPSYFNDVRTEYESRRDAVYEEIMKIPGVVCQKPGGAFYIMVKLPVESSEDFLVWLLTEFEDNGETVMYAPIQGFYGTKGLGKDELRIAYVLKKEDLVRGVELMRLGLEKYKALGHK</sequence>
<dbReference type="NCBIfam" id="NF005744">
    <property type="entry name" value="PRK07568.1"/>
    <property type="match status" value="1"/>
</dbReference>
<dbReference type="PANTHER" id="PTHR46383:SF1">
    <property type="entry name" value="ASPARTATE AMINOTRANSFERASE"/>
    <property type="match status" value="1"/>
</dbReference>
<organism evidence="8 9">
    <name type="scientific">Aminipila terrae</name>
    <dbReference type="NCBI Taxonomy" id="2697030"/>
    <lineage>
        <taxon>Bacteria</taxon>
        <taxon>Bacillati</taxon>
        <taxon>Bacillota</taxon>
        <taxon>Clostridia</taxon>
        <taxon>Peptostreptococcales</taxon>
        <taxon>Anaerovoracaceae</taxon>
        <taxon>Aminipila</taxon>
    </lineage>
</organism>
<dbReference type="PROSITE" id="PS00105">
    <property type="entry name" value="AA_TRANSFER_CLASS_1"/>
    <property type="match status" value="1"/>
</dbReference>
<dbReference type="GO" id="GO:0030170">
    <property type="term" value="F:pyridoxal phosphate binding"/>
    <property type="evidence" value="ECO:0007669"/>
    <property type="project" value="InterPro"/>
</dbReference>
<dbReference type="EMBL" id="CP047591">
    <property type="protein sequence ID" value="QHI73734.1"/>
    <property type="molecule type" value="Genomic_DNA"/>
</dbReference>
<dbReference type="Proteomes" id="UP000463883">
    <property type="component" value="Chromosome"/>
</dbReference>
<dbReference type="PRINTS" id="PR00753">
    <property type="entry name" value="ACCSYNTHASE"/>
</dbReference>
<keyword evidence="5" id="KW-0663">Pyridoxal phosphate</keyword>
<dbReference type="SUPFAM" id="SSF53383">
    <property type="entry name" value="PLP-dependent transferases"/>
    <property type="match status" value="1"/>
</dbReference>
<dbReference type="InterPro" id="IPR050596">
    <property type="entry name" value="AspAT/PAT-like"/>
</dbReference>
<evidence type="ECO:0000313" key="8">
    <source>
        <dbReference type="EMBL" id="QHI73734.1"/>
    </source>
</evidence>
<evidence type="ECO:0000259" key="7">
    <source>
        <dbReference type="Pfam" id="PF00155"/>
    </source>
</evidence>
<comment type="similarity">
    <text evidence="2 6">Belongs to the class-I pyridoxal-phosphate-dependent aminotransferase family.</text>
</comment>
<evidence type="ECO:0000256" key="1">
    <source>
        <dbReference type="ARBA" id="ARBA00001933"/>
    </source>
</evidence>
<gene>
    <name evidence="8" type="ORF">Ami3637_16315</name>
</gene>
<dbReference type="RefSeq" id="WP_162363499.1">
    <property type="nucleotide sequence ID" value="NZ_CP047591.1"/>
</dbReference>
<dbReference type="InterPro" id="IPR015422">
    <property type="entry name" value="PyrdxlP-dep_Trfase_small"/>
</dbReference>
<reference evidence="8 9" key="1">
    <citation type="submission" date="2020-01" db="EMBL/GenBank/DDBJ databases">
        <title>Genomic analysis of Aminipila sp. CBA3637.</title>
        <authorList>
            <person name="Kim Y.B."/>
            <person name="Roh S.W."/>
        </authorList>
    </citation>
    <scope>NUCLEOTIDE SEQUENCE [LARGE SCALE GENOMIC DNA]</scope>
    <source>
        <strain evidence="8 9">CBA3637</strain>
    </source>
</reference>
<dbReference type="KEGG" id="amic:Ami3637_16315"/>
<dbReference type="Gene3D" id="3.90.1150.10">
    <property type="entry name" value="Aspartate Aminotransferase, domain 1"/>
    <property type="match status" value="1"/>
</dbReference>
<evidence type="ECO:0000256" key="6">
    <source>
        <dbReference type="RuleBase" id="RU000481"/>
    </source>
</evidence>
<name>A0A6P1MM42_9FIRM</name>
<evidence type="ECO:0000313" key="9">
    <source>
        <dbReference type="Proteomes" id="UP000463883"/>
    </source>
</evidence>
<dbReference type="GO" id="GO:0006520">
    <property type="term" value="P:amino acid metabolic process"/>
    <property type="evidence" value="ECO:0007669"/>
    <property type="project" value="InterPro"/>
</dbReference>
<evidence type="ECO:0000256" key="4">
    <source>
        <dbReference type="ARBA" id="ARBA00022679"/>
    </source>
</evidence>
<dbReference type="PANTHER" id="PTHR46383">
    <property type="entry name" value="ASPARTATE AMINOTRANSFERASE"/>
    <property type="match status" value="1"/>
</dbReference>
<evidence type="ECO:0000256" key="5">
    <source>
        <dbReference type="ARBA" id="ARBA00022898"/>
    </source>
</evidence>
<keyword evidence="4 6" id="KW-0808">Transferase</keyword>
<evidence type="ECO:0000256" key="3">
    <source>
        <dbReference type="ARBA" id="ARBA00022576"/>
    </source>
</evidence>